<evidence type="ECO:0000256" key="1">
    <source>
        <dbReference type="SAM" id="MobiDB-lite"/>
    </source>
</evidence>
<organism evidence="2 3">
    <name type="scientific">Parnassius apollo</name>
    <name type="common">Apollo butterfly</name>
    <name type="synonym">Papilio apollo</name>
    <dbReference type="NCBI Taxonomy" id="110799"/>
    <lineage>
        <taxon>Eukaryota</taxon>
        <taxon>Metazoa</taxon>
        <taxon>Ecdysozoa</taxon>
        <taxon>Arthropoda</taxon>
        <taxon>Hexapoda</taxon>
        <taxon>Insecta</taxon>
        <taxon>Pterygota</taxon>
        <taxon>Neoptera</taxon>
        <taxon>Endopterygota</taxon>
        <taxon>Lepidoptera</taxon>
        <taxon>Glossata</taxon>
        <taxon>Ditrysia</taxon>
        <taxon>Papilionoidea</taxon>
        <taxon>Papilionidae</taxon>
        <taxon>Parnassiinae</taxon>
        <taxon>Parnassini</taxon>
        <taxon>Parnassius</taxon>
        <taxon>Parnassius</taxon>
    </lineage>
</organism>
<name>A0A8S3Y9L3_PARAO</name>
<protein>
    <submittedName>
        <fullName evidence="2">(apollo) hypothetical protein</fullName>
    </submittedName>
</protein>
<feature type="compositionally biased region" description="Basic and acidic residues" evidence="1">
    <location>
        <begin position="76"/>
        <end position="89"/>
    </location>
</feature>
<keyword evidence="3" id="KW-1185">Reference proteome</keyword>
<gene>
    <name evidence="2" type="ORF">PAPOLLO_LOCUS26316</name>
</gene>
<dbReference type="EMBL" id="CAJQZP010001580">
    <property type="protein sequence ID" value="CAG5055525.1"/>
    <property type="molecule type" value="Genomic_DNA"/>
</dbReference>
<accession>A0A8S3Y9L3</accession>
<evidence type="ECO:0000313" key="3">
    <source>
        <dbReference type="Proteomes" id="UP000691718"/>
    </source>
</evidence>
<comment type="caution">
    <text evidence="2">The sequence shown here is derived from an EMBL/GenBank/DDBJ whole genome shotgun (WGS) entry which is preliminary data.</text>
</comment>
<dbReference type="AlphaFoldDB" id="A0A8S3Y9L3"/>
<proteinExistence type="predicted"/>
<reference evidence="2" key="1">
    <citation type="submission" date="2021-04" db="EMBL/GenBank/DDBJ databases">
        <authorList>
            <person name="Tunstrom K."/>
        </authorList>
    </citation>
    <scope>NUCLEOTIDE SEQUENCE</scope>
</reference>
<evidence type="ECO:0000313" key="2">
    <source>
        <dbReference type="EMBL" id="CAG5055525.1"/>
    </source>
</evidence>
<sequence length="105" mass="10724">MSSSSCSYNTIGFEGSLPVEVPGVEEIGLSSTCGCGDCGAILGTGNFGNVGGREPVPGEQFPDKMGTRRCTSPSNRKGDSSHDAGDKTWHVLSGCSGESAANKSY</sequence>
<feature type="region of interest" description="Disordered" evidence="1">
    <location>
        <begin position="49"/>
        <end position="105"/>
    </location>
</feature>
<dbReference type="Proteomes" id="UP000691718">
    <property type="component" value="Unassembled WGS sequence"/>
</dbReference>